<organism evidence="8 9">
    <name type="scientific">Parastrongyloides trichosuri</name>
    <name type="common">Possum-specific nematode worm</name>
    <dbReference type="NCBI Taxonomy" id="131310"/>
    <lineage>
        <taxon>Eukaryota</taxon>
        <taxon>Metazoa</taxon>
        <taxon>Ecdysozoa</taxon>
        <taxon>Nematoda</taxon>
        <taxon>Chromadorea</taxon>
        <taxon>Rhabditida</taxon>
        <taxon>Tylenchina</taxon>
        <taxon>Panagrolaimomorpha</taxon>
        <taxon>Strongyloidoidea</taxon>
        <taxon>Strongyloididae</taxon>
        <taxon>Parastrongyloides</taxon>
    </lineage>
</organism>
<comment type="similarity">
    <text evidence="2">Belongs to the AP-2 family.</text>
</comment>
<dbReference type="GO" id="GO:0005634">
    <property type="term" value="C:nucleus"/>
    <property type="evidence" value="ECO:0007669"/>
    <property type="project" value="UniProtKB-SubCell"/>
</dbReference>
<feature type="domain" description="Transcription factor AP-2 C-terminal" evidence="7">
    <location>
        <begin position="113"/>
        <end position="307"/>
    </location>
</feature>
<keyword evidence="6" id="KW-0539">Nucleus</keyword>
<dbReference type="PANTHER" id="PTHR10812">
    <property type="entry name" value="TRANSCRIPTION FACTOR AP-2"/>
    <property type="match status" value="1"/>
</dbReference>
<keyword evidence="5" id="KW-0804">Transcription</keyword>
<evidence type="ECO:0000259" key="7">
    <source>
        <dbReference type="Pfam" id="PF03299"/>
    </source>
</evidence>
<evidence type="ECO:0000313" key="8">
    <source>
        <dbReference type="Proteomes" id="UP000038045"/>
    </source>
</evidence>
<protein>
    <submittedName>
        <fullName evidence="9">TF_AP-2 domain-containing protein</fullName>
    </submittedName>
</protein>
<evidence type="ECO:0000256" key="2">
    <source>
        <dbReference type="ARBA" id="ARBA00007770"/>
    </source>
</evidence>
<keyword evidence="3" id="KW-0805">Transcription regulation</keyword>
<proteinExistence type="inferred from homology"/>
<evidence type="ECO:0000256" key="4">
    <source>
        <dbReference type="ARBA" id="ARBA00023125"/>
    </source>
</evidence>
<comment type="subcellular location">
    <subcellularLocation>
        <location evidence="1">Nucleus</location>
    </subcellularLocation>
</comment>
<dbReference type="GO" id="GO:0042127">
    <property type="term" value="P:regulation of cell population proliferation"/>
    <property type="evidence" value="ECO:0007669"/>
    <property type="project" value="TreeGrafter"/>
</dbReference>
<dbReference type="STRING" id="131310.A0A0N5A7C2"/>
<keyword evidence="8" id="KW-1185">Reference proteome</keyword>
<dbReference type="AlphaFoldDB" id="A0A0N5A7C2"/>
<dbReference type="WBParaSite" id="PTRK_0001790500.1">
    <property type="protein sequence ID" value="PTRK_0001790500.1"/>
    <property type="gene ID" value="PTRK_0001790500"/>
</dbReference>
<dbReference type="Pfam" id="PF03299">
    <property type="entry name" value="TF_AP-2"/>
    <property type="match status" value="1"/>
</dbReference>
<reference evidence="9" key="1">
    <citation type="submission" date="2017-02" db="UniProtKB">
        <authorList>
            <consortium name="WormBaseParasite"/>
        </authorList>
    </citation>
    <scope>IDENTIFICATION</scope>
</reference>
<dbReference type="PANTHER" id="PTHR10812:SF17">
    <property type="entry name" value="TRANSCRIPTION FACTOR AP-2, ISOFORM D"/>
    <property type="match status" value="1"/>
</dbReference>
<dbReference type="GO" id="GO:0000981">
    <property type="term" value="F:DNA-binding transcription factor activity, RNA polymerase II-specific"/>
    <property type="evidence" value="ECO:0007669"/>
    <property type="project" value="TreeGrafter"/>
</dbReference>
<accession>A0A0N5A7C2</accession>
<sequence length="360" mass="40833">MPFMIQPVDKMITDGNRKRKLPCQDNDYIPNKMLPTMRPPPESYINIPHPVRPPLQQCTWNTVNMSKATNQTVLSQLLLDEDKETEGTTTSSKLTISNIILQTPMIIRPNDIFCCVPGRLTLLGLSTKYKITIGEVTRRVNHPEFLNTSLLGAILRKSKNKDGGTHLRESLNKVSIKLPIGRRKASKVTAFTALSEGEAIRLAKDYFKICQQEFPSTLLGKTLVENELILQRDPKMLKTILQNSIVGLSMVYNLLNKDRSPLTTFSSPPILPRCIQEPLTRFSLLTHGFGTLSLLGAFSTLNRILTESVRHVDLHTSQMFISQPFVNNNNLPRFNNNNSNIFYNYNIPMNFIHQKNENSK</sequence>
<keyword evidence="4" id="KW-0238">DNA-binding</keyword>
<evidence type="ECO:0000256" key="3">
    <source>
        <dbReference type="ARBA" id="ARBA00023015"/>
    </source>
</evidence>
<evidence type="ECO:0000256" key="1">
    <source>
        <dbReference type="ARBA" id="ARBA00004123"/>
    </source>
</evidence>
<dbReference type="GO" id="GO:0000977">
    <property type="term" value="F:RNA polymerase II transcription regulatory region sequence-specific DNA binding"/>
    <property type="evidence" value="ECO:0007669"/>
    <property type="project" value="TreeGrafter"/>
</dbReference>
<dbReference type="Proteomes" id="UP000038045">
    <property type="component" value="Unplaced"/>
</dbReference>
<evidence type="ECO:0000256" key="6">
    <source>
        <dbReference type="ARBA" id="ARBA00023242"/>
    </source>
</evidence>
<evidence type="ECO:0000256" key="5">
    <source>
        <dbReference type="ARBA" id="ARBA00023163"/>
    </source>
</evidence>
<evidence type="ECO:0000313" key="9">
    <source>
        <dbReference type="WBParaSite" id="PTRK_0001790500.1"/>
    </source>
</evidence>
<name>A0A0N5A7C2_PARTI</name>
<dbReference type="PRINTS" id="PR01748">
    <property type="entry name" value="AP2TNSCPFCT"/>
</dbReference>
<dbReference type="InterPro" id="IPR013854">
    <property type="entry name" value="TF_AP2_C"/>
</dbReference>
<dbReference type="InterPro" id="IPR004979">
    <property type="entry name" value="TF_AP2"/>
</dbReference>